<evidence type="ECO:0000313" key="3">
    <source>
        <dbReference type="Proteomes" id="UP000410492"/>
    </source>
</evidence>
<dbReference type="InterPro" id="IPR042104">
    <property type="entry name" value="PKS_dehydratase_sf"/>
</dbReference>
<feature type="domain" description="Fatty acid synthase pseudo-KR" evidence="1">
    <location>
        <begin position="311"/>
        <end position="399"/>
    </location>
</feature>
<reference evidence="2 3" key="1">
    <citation type="submission" date="2019-01" db="EMBL/GenBank/DDBJ databases">
        <authorList>
            <person name="Sayadi A."/>
        </authorList>
    </citation>
    <scope>NUCLEOTIDE SEQUENCE [LARGE SCALE GENOMIC DNA]</scope>
</reference>
<dbReference type="InterPro" id="IPR049391">
    <property type="entry name" value="FAS_pseudo-KR"/>
</dbReference>
<dbReference type="Pfam" id="PF21149">
    <property type="entry name" value="FAS_pseudo-KR"/>
    <property type="match status" value="1"/>
</dbReference>
<evidence type="ECO:0000313" key="2">
    <source>
        <dbReference type="EMBL" id="VEN52720.1"/>
    </source>
</evidence>
<name>A0A653CY93_CALMS</name>
<accession>A0A653CY93</accession>
<dbReference type="Gene3D" id="3.40.50.720">
    <property type="entry name" value="NAD(P)-binding Rossmann-like Domain"/>
    <property type="match status" value="1"/>
</dbReference>
<evidence type="ECO:0000259" key="1">
    <source>
        <dbReference type="Pfam" id="PF21149"/>
    </source>
</evidence>
<protein>
    <recommendedName>
        <fullName evidence="1">Fatty acid synthase pseudo-KR domain-containing protein</fullName>
    </recommendedName>
</protein>
<dbReference type="OrthoDB" id="6779058at2759"/>
<dbReference type="Proteomes" id="UP000410492">
    <property type="component" value="Unassembled WGS sequence"/>
</dbReference>
<keyword evidence="3" id="KW-1185">Reference proteome</keyword>
<proteinExistence type="predicted"/>
<dbReference type="AlphaFoldDB" id="A0A653CY93"/>
<organism evidence="2 3">
    <name type="scientific">Callosobruchus maculatus</name>
    <name type="common">Southern cowpea weevil</name>
    <name type="synonym">Pulse bruchid</name>
    <dbReference type="NCBI Taxonomy" id="64391"/>
    <lineage>
        <taxon>Eukaryota</taxon>
        <taxon>Metazoa</taxon>
        <taxon>Ecdysozoa</taxon>
        <taxon>Arthropoda</taxon>
        <taxon>Hexapoda</taxon>
        <taxon>Insecta</taxon>
        <taxon>Pterygota</taxon>
        <taxon>Neoptera</taxon>
        <taxon>Endopterygota</taxon>
        <taxon>Coleoptera</taxon>
        <taxon>Polyphaga</taxon>
        <taxon>Cucujiformia</taxon>
        <taxon>Chrysomeloidea</taxon>
        <taxon>Chrysomelidae</taxon>
        <taxon>Bruchinae</taxon>
        <taxon>Bruchini</taxon>
        <taxon>Callosobruchus</taxon>
    </lineage>
</organism>
<dbReference type="EMBL" id="CAACVG010009267">
    <property type="protein sequence ID" value="VEN52720.1"/>
    <property type="molecule type" value="Genomic_DNA"/>
</dbReference>
<dbReference type="Gene3D" id="3.10.129.110">
    <property type="entry name" value="Polyketide synthase dehydratase"/>
    <property type="match status" value="1"/>
</dbReference>
<sequence length="446" mass="51567">MTFRDIYKELKLRGYNYTGGFRHIQDYNLKDYRGHIKWDDNWVTFMDNMLQMKILAADTRLLYVPTYIQEVKLSAKSHVAWISNNFGSQKLETNLPTYYNDQSNTISCGHIKIQGLMASAITRKRDMRVPVLEKYVFVPNEAFLTVEESVRVNIQIILENSLVTKVKSVEIVDKFTSLNNHLLSPIVLTVLEDQPMIQPNVTVLSKTPIEEVNITTVDKELNAETDCVLIITSKLSQRPELCVDIFASLKENGFIISREEPNYNISAAFFEKLDAYTIHRTKEELLVLYRRKVPQKPMNVMKIVNDESLLWIQELQKLHKSKSKEDIVIYSEKDSTSGILGLTNCLRKEPETRNIRCVFLMDESDTFDITDIDLQKELNKNLAINVKKGGKWGTYRHMLVKRESYVDAEHVMANIMVRGDLSSLRWTEGPLSSNMLPPLERNLVYV</sequence>
<gene>
    <name evidence="2" type="ORF">CALMAC_LOCUS12747</name>
</gene>
<feature type="non-terminal residue" evidence="2">
    <location>
        <position position="446"/>
    </location>
</feature>